<dbReference type="AlphaFoldDB" id="A0A7U4QMN9"/>
<evidence type="ECO:0000313" key="3">
    <source>
        <dbReference type="Proteomes" id="UP000070560"/>
    </source>
</evidence>
<proteinExistence type="predicted"/>
<gene>
    <name evidence="2" type="ORF">HS1_002388</name>
</gene>
<protein>
    <submittedName>
        <fullName evidence="2">Multidrug ABC transporter substrate-binding protein</fullName>
    </submittedName>
</protein>
<organism evidence="2 3">
    <name type="scientific">Desulfofervidus auxilii</name>
    <dbReference type="NCBI Taxonomy" id="1621989"/>
    <lineage>
        <taxon>Bacteria</taxon>
        <taxon>Pseudomonadati</taxon>
        <taxon>Thermodesulfobacteriota</taxon>
        <taxon>Candidatus Desulfofervidia</taxon>
        <taxon>Candidatus Desulfofervidales</taxon>
        <taxon>Candidatus Desulfofervidaceae</taxon>
        <taxon>Candidatus Desulfofervidus</taxon>
    </lineage>
</organism>
<dbReference type="Pfam" id="PF12704">
    <property type="entry name" value="MacB_PCD"/>
    <property type="match status" value="1"/>
</dbReference>
<dbReference type="KEGG" id="daw:HS1_002388"/>
<feature type="domain" description="MacB-like periplasmic core" evidence="1">
    <location>
        <begin position="2"/>
        <end position="64"/>
    </location>
</feature>
<sequence length="87" mass="9989">MPCKVIGILEKKGVDLAGEDQDSVIYTPLNTMMRRFLNVDYFSTILIKAKEKKNIANIKEETERLLRKRHKIGPGAKMTLLSIPFLR</sequence>
<name>A0A7U4QMN9_DESA2</name>
<evidence type="ECO:0000313" key="2">
    <source>
        <dbReference type="EMBL" id="AMM42170.1"/>
    </source>
</evidence>
<keyword evidence="3" id="KW-1185">Reference proteome</keyword>
<dbReference type="EMBL" id="CP013015">
    <property type="protein sequence ID" value="AMM42170.1"/>
    <property type="molecule type" value="Genomic_DNA"/>
</dbReference>
<reference evidence="2 3" key="1">
    <citation type="submission" date="2015-10" db="EMBL/GenBank/DDBJ databases">
        <title>Candidatus Desulfofervidus auxilii, a hydrogenotrophic sulfate-reducing bacterium involved in the thermophilic anaerobic oxidation of methane.</title>
        <authorList>
            <person name="Krukenberg V."/>
            <person name="Richter M."/>
            <person name="Wegener G."/>
        </authorList>
    </citation>
    <scope>NUCLEOTIDE SEQUENCE [LARGE SCALE GENOMIC DNA]</scope>
    <source>
        <strain evidence="2 3">HS1</strain>
    </source>
</reference>
<evidence type="ECO:0000259" key="1">
    <source>
        <dbReference type="Pfam" id="PF12704"/>
    </source>
</evidence>
<dbReference type="InterPro" id="IPR025857">
    <property type="entry name" value="MacB_PCD"/>
</dbReference>
<dbReference type="Proteomes" id="UP000070560">
    <property type="component" value="Chromosome"/>
</dbReference>
<accession>A0A7U4QMN9</accession>